<keyword evidence="2" id="KW-1185">Reference proteome</keyword>
<evidence type="ECO:0000313" key="2">
    <source>
        <dbReference type="Proteomes" id="UP001175228"/>
    </source>
</evidence>
<gene>
    <name evidence="1" type="ORF">EDD18DRAFT_1343220</name>
</gene>
<accession>A0AA39QQW5</accession>
<name>A0AA39QQW5_9AGAR</name>
<evidence type="ECO:0000313" key="1">
    <source>
        <dbReference type="EMBL" id="KAK0506784.1"/>
    </source>
</evidence>
<proteinExistence type="predicted"/>
<dbReference type="Proteomes" id="UP001175228">
    <property type="component" value="Unassembled WGS sequence"/>
</dbReference>
<protein>
    <submittedName>
        <fullName evidence="1">Uncharacterized protein</fullName>
    </submittedName>
</protein>
<comment type="caution">
    <text evidence="1">The sequence shown here is derived from an EMBL/GenBank/DDBJ whole genome shotgun (WGS) entry which is preliminary data.</text>
</comment>
<dbReference type="AlphaFoldDB" id="A0AA39QQW5"/>
<organism evidence="1 2">
    <name type="scientific">Armillaria luteobubalina</name>
    <dbReference type="NCBI Taxonomy" id="153913"/>
    <lineage>
        <taxon>Eukaryota</taxon>
        <taxon>Fungi</taxon>
        <taxon>Dikarya</taxon>
        <taxon>Basidiomycota</taxon>
        <taxon>Agaricomycotina</taxon>
        <taxon>Agaricomycetes</taxon>
        <taxon>Agaricomycetidae</taxon>
        <taxon>Agaricales</taxon>
        <taxon>Marasmiineae</taxon>
        <taxon>Physalacriaceae</taxon>
        <taxon>Armillaria</taxon>
    </lineage>
</organism>
<dbReference type="EMBL" id="JAUEPU010000001">
    <property type="protein sequence ID" value="KAK0506784.1"/>
    <property type="molecule type" value="Genomic_DNA"/>
</dbReference>
<reference evidence="1" key="1">
    <citation type="submission" date="2023-06" db="EMBL/GenBank/DDBJ databases">
        <authorList>
            <consortium name="Lawrence Berkeley National Laboratory"/>
            <person name="Ahrendt S."/>
            <person name="Sahu N."/>
            <person name="Indic B."/>
            <person name="Wong-Bajracharya J."/>
            <person name="Merenyi Z."/>
            <person name="Ke H.-M."/>
            <person name="Monk M."/>
            <person name="Kocsube S."/>
            <person name="Drula E."/>
            <person name="Lipzen A."/>
            <person name="Balint B."/>
            <person name="Henrissat B."/>
            <person name="Andreopoulos B."/>
            <person name="Martin F.M."/>
            <person name="Harder C.B."/>
            <person name="Rigling D."/>
            <person name="Ford K.L."/>
            <person name="Foster G.D."/>
            <person name="Pangilinan J."/>
            <person name="Papanicolaou A."/>
            <person name="Barry K."/>
            <person name="LaButti K."/>
            <person name="Viragh M."/>
            <person name="Koriabine M."/>
            <person name="Yan M."/>
            <person name="Riley R."/>
            <person name="Champramary S."/>
            <person name="Plett K.L."/>
            <person name="Tsai I.J."/>
            <person name="Slot J."/>
            <person name="Sipos G."/>
            <person name="Plett J."/>
            <person name="Nagy L.G."/>
            <person name="Grigoriev I.V."/>
        </authorList>
    </citation>
    <scope>NUCLEOTIDE SEQUENCE</scope>
    <source>
        <strain evidence="1">HWK02</strain>
    </source>
</reference>
<sequence>MKFDIAIKLYYICVGLQARDAFFSNMKQIYLCSPNLVDEFLAKVLLEAERRYAKDLAHTESHSSGWQTLLLNPQYHYTLRGYNRLGWMAVMLEMEVANQGMVYTYHAGDWNCWMVRLGRLRPKHFFQSGDHVELEWDAIL</sequence>